<evidence type="ECO:0000259" key="1">
    <source>
        <dbReference type="Pfam" id="PF18980"/>
    </source>
</evidence>
<protein>
    <recommendedName>
        <fullName evidence="1">DUF5716 domain-containing protein</fullName>
    </recommendedName>
</protein>
<proteinExistence type="predicted"/>
<dbReference type="Pfam" id="PF18980">
    <property type="entry name" value="DUF5716_C"/>
    <property type="match status" value="1"/>
</dbReference>
<evidence type="ECO:0000313" key="2">
    <source>
        <dbReference type="EMBL" id="HIV12347.1"/>
    </source>
</evidence>
<reference evidence="2" key="1">
    <citation type="submission" date="2020-10" db="EMBL/GenBank/DDBJ databases">
        <authorList>
            <person name="Gilroy R."/>
        </authorList>
    </citation>
    <scope>NUCLEOTIDE SEQUENCE</scope>
    <source>
        <strain evidence="2">ChiBcec2-4451</strain>
    </source>
</reference>
<dbReference type="EMBL" id="DVON01000090">
    <property type="protein sequence ID" value="HIV12347.1"/>
    <property type="molecule type" value="Genomic_DNA"/>
</dbReference>
<gene>
    <name evidence="2" type="ORF">IAA63_04295</name>
</gene>
<dbReference type="AlphaFoldDB" id="A0A9D1NT38"/>
<comment type="caution">
    <text evidence="2">The sequence shown here is derived from an EMBL/GenBank/DDBJ whole genome shotgun (WGS) entry which is preliminary data.</text>
</comment>
<dbReference type="InterPro" id="IPR043770">
    <property type="entry name" value="DUF5716_C"/>
</dbReference>
<sequence>MNEVRNIIVGFELGEKASQLCYYDRRTGDAVSLSMKVGTGQYAFPNCVSKRPGEDEWHFGLEVEYFVEKQNEVYLDNIYRACAAGGTVSLDAEEWDAGELLGRFIGYALRILGVPDPVKSISGLMITVPALTRPLVENVRKACAYLGFSRNRCFLQSYEESFYYHTLYQRPELWSRQVALFRFDGDLVSFSQLEMDHKTRPVQVRVARGRQVKLSSDPGRRDLDFCQLIQESMGTQIFSSVYLVGEGFDQEWAVRSVPLLCRNQRHVFYGSNLFVKGACFGAREKVEDRNLKGYLYCGNDLVRKNVGMDMLISGSPAYYSLIGAGVNWYEAVGDCEILLDGTKELVFTVSDMEGKRKEKYSMQLPGLPERPPKATRLHIHLEFESDKRCRIHVTDLGLGEMYPASGMEWEETILSDRS</sequence>
<dbReference type="Proteomes" id="UP000886723">
    <property type="component" value="Unassembled WGS sequence"/>
</dbReference>
<evidence type="ECO:0000313" key="3">
    <source>
        <dbReference type="Proteomes" id="UP000886723"/>
    </source>
</evidence>
<reference evidence="2" key="2">
    <citation type="journal article" date="2021" name="PeerJ">
        <title>Extensive microbial diversity within the chicken gut microbiome revealed by metagenomics and culture.</title>
        <authorList>
            <person name="Gilroy R."/>
            <person name="Ravi A."/>
            <person name="Getino M."/>
            <person name="Pursley I."/>
            <person name="Horton D.L."/>
            <person name="Alikhan N.F."/>
            <person name="Baker D."/>
            <person name="Gharbi K."/>
            <person name="Hall N."/>
            <person name="Watson M."/>
            <person name="Adriaenssens E.M."/>
            <person name="Foster-Nyarko E."/>
            <person name="Jarju S."/>
            <person name="Secka A."/>
            <person name="Antonio M."/>
            <person name="Oren A."/>
            <person name="Chaudhuri R.R."/>
            <person name="La Ragione R."/>
            <person name="Hildebrand F."/>
            <person name="Pallen M.J."/>
        </authorList>
    </citation>
    <scope>NUCLEOTIDE SEQUENCE</scope>
    <source>
        <strain evidence="2">ChiBcec2-4451</strain>
    </source>
</reference>
<organism evidence="2 3">
    <name type="scientific">Candidatus Pullilachnospira stercoravium</name>
    <dbReference type="NCBI Taxonomy" id="2840913"/>
    <lineage>
        <taxon>Bacteria</taxon>
        <taxon>Bacillati</taxon>
        <taxon>Bacillota</taxon>
        <taxon>Clostridia</taxon>
        <taxon>Lachnospirales</taxon>
        <taxon>Lachnospiraceae</taxon>
        <taxon>Lachnospiraceae incertae sedis</taxon>
        <taxon>Candidatus Pullilachnospira</taxon>
    </lineage>
</organism>
<feature type="domain" description="DUF5716" evidence="1">
    <location>
        <begin position="124"/>
        <end position="413"/>
    </location>
</feature>
<name>A0A9D1NT38_9FIRM</name>
<accession>A0A9D1NT38</accession>